<keyword evidence="1" id="KW-1185">Reference proteome</keyword>
<evidence type="ECO:0000313" key="2">
    <source>
        <dbReference type="WBParaSite" id="nRc.2.0.1.t41374-RA"/>
    </source>
</evidence>
<sequence length="110" mass="12327">MVDCRATYTIIDEKITDKIENIEIKPTTVVPIAANNLGVELADSTFITAQAEWSINNEKGFVRLGNTIVPCTGVQYQPSRRRGGIHLDQSLILQPRSVMEFFVPIADMYK</sequence>
<dbReference type="AlphaFoldDB" id="A0A915KUX3"/>
<evidence type="ECO:0000313" key="1">
    <source>
        <dbReference type="Proteomes" id="UP000887565"/>
    </source>
</evidence>
<protein>
    <submittedName>
        <fullName evidence="2">Uncharacterized protein</fullName>
    </submittedName>
</protein>
<accession>A0A915KUX3</accession>
<proteinExistence type="predicted"/>
<reference evidence="2" key="1">
    <citation type="submission" date="2022-11" db="UniProtKB">
        <authorList>
            <consortium name="WormBaseParasite"/>
        </authorList>
    </citation>
    <scope>IDENTIFICATION</scope>
</reference>
<dbReference type="Proteomes" id="UP000887565">
    <property type="component" value="Unplaced"/>
</dbReference>
<organism evidence="1 2">
    <name type="scientific">Romanomermis culicivorax</name>
    <name type="common">Nematode worm</name>
    <dbReference type="NCBI Taxonomy" id="13658"/>
    <lineage>
        <taxon>Eukaryota</taxon>
        <taxon>Metazoa</taxon>
        <taxon>Ecdysozoa</taxon>
        <taxon>Nematoda</taxon>
        <taxon>Enoplea</taxon>
        <taxon>Dorylaimia</taxon>
        <taxon>Mermithida</taxon>
        <taxon>Mermithoidea</taxon>
        <taxon>Mermithidae</taxon>
        <taxon>Romanomermis</taxon>
    </lineage>
</organism>
<name>A0A915KUX3_ROMCU</name>
<dbReference type="WBParaSite" id="nRc.2.0.1.t41374-RA">
    <property type="protein sequence ID" value="nRc.2.0.1.t41374-RA"/>
    <property type="gene ID" value="nRc.2.0.1.g41374"/>
</dbReference>